<evidence type="ECO:0000256" key="1">
    <source>
        <dbReference type="ARBA" id="ARBA00022729"/>
    </source>
</evidence>
<evidence type="ECO:0000256" key="2">
    <source>
        <dbReference type="SAM" id="Phobius"/>
    </source>
</evidence>
<keyword evidence="1" id="KW-0732">Signal</keyword>
<feature type="transmembrane region" description="Helical" evidence="2">
    <location>
        <begin position="6"/>
        <end position="29"/>
    </location>
</feature>
<organism evidence="4 5">
    <name type="scientific">Streptomyces sirii</name>
    <dbReference type="NCBI Taxonomy" id="3127701"/>
    <lineage>
        <taxon>Bacteria</taxon>
        <taxon>Bacillati</taxon>
        <taxon>Actinomycetota</taxon>
        <taxon>Actinomycetes</taxon>
        <taxon>Kitasatosporales</taxon>
        <taxon>Streptomycetaceae</taxon>
        <taxon>Streptomyces</taxon>
    </lineage>
</organism>
<accession>A0ABZ2QW79</accession>
<keyword evidence="2" id="KW-0472">Membrane</keyword>
<sequence length="180" mass="18119">MSRATWIATNLAVAVAATAVGCMLVVTLAPERPGTGADRPSPAGAYAATAGHGGSAARAATSALGADAVPPDAGLRTAPVTGRIEVTAPQGGVDFKPNGSFAVAWKNTTGEQVDVWLRTDTGHGRSQRLGLVATHAGARPAGEVIVTLPRVPPGPRYFLEVATAGDAEVRALSRTFAVTG</sequence>
<dbReference type="PROSITE" id="PS51257">
    <property type="entry name" value="PROKAR_LIPOPROTEIN"/>
    <property type="match status" value="1"/>
</dbReference>
<reference evidence="4 5" key="1">
    <citation type="submission" date="2024-03" db="EMBL/GenBank/DDBJ databases">
        <title>The complete genome of Streptomyces sirii sp.nov.</title>
        <authorList>
            <person name="Zakalyukina Y.V."/>
            <person name="Belik A.R."/>
            <person name="Biryukov M.V."/>
            <person name="Baturina O.A."/>
            <person name="Kabilov M.R."/>
        </authorList>
    </citation>
    <scope>NUCLEOTIDE SEQUENCE [LARGE SCALE GENOMIC DNA]</scope>
    <source>
        <strain evidence="4 5">BP-8</strain>
    </source>
</reference>
<feature type="domain" description="Yeast cell wall synthesis Kre9/Knh1-like N-terminal" evidence="3">
    <location>
        <begin position="89"/>
        <end position="178"/>
    </location>
</feature>
<keyword evidence="5" id="KW-1185">Reference proteome</keyword>
<protein>
    <submittedName>
        <fullName evidence="4">Ser-Thr-rich GPI-anchored membrane family protein</fullName>
    </submittedName>
</protein>
<name>A0ABZ2QW79_9ACTN</name>
<keyword evidence="2" id="KW-1133">Transmembrane helix</keyword>
<dbReference type="Proteomes" id="UP001626628">
    <property type="component" value="Chromosome"/>
</dbReference>
<dbReference type="EMBL" id="CP147982">
    <property type="protein sequence ID" value="WXK80640.1"/>
    <property type="molecule type" value="Genomic_DNA"/>
</dbReference>
<dbReference type="RefSeq" id="WP_407288611.1">
    <property type="nucleotide sequence ID" value="NZ_CP147982.1"/>
</dbReference>
<evidence type="ECO:0000259" key="3">
    <source>
        <dbReference type="Pfam" id="PF10342"/>
    </source>
</evidence>
<evidence type="ECO:0000313" key="4">
    <source>
        <dbReference type="EMBL" id="WXK80640.1"/>
    </source>
</evidence>
<proteinExistence type="predicted"/>
<gene>
    <name evidence="4" type="ORF">WAB15_34110</name>
</gene>
<dbReference type="InterPro" id="IPR018466">
    <property type="entry name" value="Kre9/Knh1-like_N"/>
</dbReference>
<dbReference type="Pfam" id="PF10342">
    <property type="entry name" value="Kre9_KNH"/>
    <property type="match status" value="1"/>
</dbReference>
<keyword evidence="2" id="KW-0812">Transmembrane</keyword>
<evidence type="ECO:0000313" key="5">
    <source>
        <dbReference type="Proteomes" id="UP001626628"/>
    </source>
</evidence>